<dbReference type="Gene3D" id="3.30.70.1170">
    <property type="entry name" value="Sun protein, domain 3"/>
    <property type="match status" value="1"/>
</dbReference>
<evidence type="ECO:0000256" key="4">
    <source>
        <dbReference type="ARBA" id="ARBA00022884"/>
    </source>
</evidence>
<dbReference type="InterPro" id="IPR042620">
    <property type="entry name" value="NSUN7"/>
</dbReference>
<dbReference type="Gene3D" id="3.40.50.150">
    <property type="entry name" value="Vaccinia Virus protein VP39"/>
    <property type="match status" value="1"/>
</dbReference>
<dbReference type="PaxDb" id="8355-A0A1L8HL15"/>
<evidence type="ECO:0000259" key="7">
    <source>
        <dbReference type="PROSITE" id="PS51686"/>
    </source>
</evidence>
<dbReference type="GO" id="GO:0032259">
    <property type="term" value="P:methylation"/>
    <property type="evidence" value="ECO:0007669"/>
    <property type="project" value="UniProtKB-KW"/>
</dbReference>
<evidence type="ECO:0000256" key="2">
    <source>
        <dbReference type="ARBA" id="ARBA00022679"/>
    </source>
</evidence>
<dbReference type="GeneID" id="108706572"/>
<feature type="active site" description="Nucleophile" evidence="5">
    <location>
        <position position="422"/>
    </location>
</feature>
<keyword evidence="2 5" id="KW-0808">Transferase</keyword>
<sequence length="695" mass="77514">MSHWQESLAPCNARDFPHCSEKRNVPDQIYVESAKIFQDIHIKKPPDRIVVKYGNDSGMPLSSFKDEKSRCWAYELAFNTLKYQDLLETILLDSGFYHSQPLPDEMTSLVMVMLYDFQDRKFQPRCLFRTEETIEEVQEVEKLLCGSNTRLSAALARSRIKHAIPSIEFILPEGVRKQEQRSSTVPLYAWVNTAKTSVTEACDALKSEGFTKADSPMDLVGYRYCMDKHCLDVLVFPPYLKDKLCNLELFMHYKLVLQDKAHIVSVHSVRALMNVEDDIIVAVPCPGYILAHMSVLTNQYASRIFVCGIKSEAKEQALQELLVDMGCKNVKLLKESFTDLDPSDPRLQKAKIILLLPQCSGSGVSDPVQFVLNQHGDTSLLQDFSQGSVRSDKLNALSKQQVTELSHAMTFNKVQALVYCTCSVYHEENEEVINQTLGQKPESNKVHTYRIVSPVIPLTSSELTSASDKFIKVHPAETTNGFFLAVLTKEPIPTEAVSATDILARAASKGLLDGIGKQKSKKEGKKKKGRAAVQGTTSTPAKISDFLDLENRVAAKSLTPDVAKSNVQPVGIVGRKPSKQVIVTPPTTARDRSSKSQKPAKPKVLGNDGISPRIKAHENMVVLQPVKIMLPPVMMAFYSNPLAARVRNPIPHYPPRWNFGMGSRTSDAFVSKLSTAVKPRDKVPSSVLQHPKPWH</sequence>
<dbReference type="InterPro" id="IPR049561">
    <property type="entry name" value="NSUN5_7_fdxn-like"/>
</dbReference>
<feature type="region of interest" description="Disordered" evidence="6">
    <location>
        <begin position="515"/>
        <end position="537"/>
    </location>
</feature>
<keyword evidence="3 5" id="KW-0949">S-adenosyl-L-methionine</keyword>
<dbReference type="Xenbase" id="XB-GENE-17344723">
    <property type="gene designation" value="nsun7.S"/>
</dbReference>
<dbReference type="PANTHER" id="PTHR14663">
    <property type="entry name" value="METHYLTRANSFERASE NSUN7-RELATED"/>
    <property type="match status" value="1"/>
</dbReference>
<evidence type="ECO:0000256" key="3">
    <source>
        <dbReference type="ARBA" id="ARBA00022691"/>
    </source>
</evidence>
<evidence type="ECO:0000313" key="9">
    <source>
        <dbReference type="RefSeq" id="XP_018098592.1"/>
    </source>
</evidence>
<dbReference type="PROSITE" id="PS51686">
    <property type="entry name" value="SAM_MT_RSMB_NOP"/>
    <property type="match status" value="1"/>
</dbReference>
<dbReference type="InterPro" id="IPR049560">
    <property type="entry name" value="MeTrfase_RsmB-F_NOP2_cat"/>
</dbReference>
<accession>A0A1L8HL15</accession>
<keyword evidence="1 5" id="KW-0489">Methyltransferase</keyword>
<dbReference type="Proteomes" id="UP000186698">
    <property type="component" value="Chromosome 1S"/>
</dbReference>
<dbReference type="Bgee" id="108706572">
    <property type="expression patterns" value="Expressed in testis and 8 other cell types or tissues"/>
</dbReference>
<evidence type="ECO:0000256" key="1">
    <source>
        <dbReference type="ARBA" id="ARBA00022603"/>
    </source>
</evidence>
<feature type="region of interest" description="Disordered" evidence="6">
    <location>
        <begin position="577"/>
        <end position="611"/>
    </location>
</feature>
<name>A0A1L8HL15_XENLA</name>
<evidence type="ECO:0000313" key="8">
    <source>
        <dbReference type="Proteomes" id="UP000186698"/>
    </source>
</evidence>
<keyword evidence="8" id="KW-1185">Reference proteome</keyword>
<dbReference type="SUPFAM" id="SSF53335">
    <property type="entry name" value="S-adenosyl-L-methionine-dependent methyltransferases"/>
    <property type="match status" value="1"/>
</dbReference>
<proteinExistence type="inferred from homology"/>
<dbReference type="GO" id="GO:0008168">
    <property type="term" value="F:methyltransferase activity"/>
    <property type="evidence" value="ECO:0007669"/>
    <property type="project" value="UniProtKB-KW"/>
</dbReference>
<keyword evidence="4 5" id="KW-0694">RNA-binding</keyword>
<dbReference type="RefSeq" id="XP_018098592.1">
    <property type="nucleotide sequence ID" value="XM_018243103.2"/>
</dbReference>
<protein>
    <submittedName>
        <fullName evidence="9">Methyltransferase NSUN7</fullName>
    </submittedName>
</protein>
<evidence type="ECO:0000256" key="6">
    <source>
        <dbReference type="SAM" id="MobiDB-lite"/>
    </source>
</evidence>
<dbReference type="STRING" id="8355.A0A1L8HL15"/>
<dbReference type="KEGG" id="xla:108706572"/>
<dbReference type="PANTHER" id="PTHR14663:SF2">
    <property type="entry name" value="METHYLTRANSFERASE NSUN7-RELATED"/>
    <property type="match status" value="1"/>
</dbReference>
<evidence type="ECO:0000256" key="5">
    <source>
        <dbReference type="PROSITE-ProRule" id="PRU01023"/>
    </source>
</evidence>
<comment type="similarity">
    <text evidence="5">Belongs to the class I-like SAM-binding methyltransferase superfamily. RsmB/NOP family.</text>
</comment>
<dbReference type="OMA" id="QIPTQHF"/>
<comment type="caution">
    <text evidence="5">Lacks conserved residue(s) required for the propagation of feature annotation.</text>
</comment>
<gene>
    <name evidence="9 10" type="primary">nsun7.S</name>
</gene>
<dbReference type="InterPro" id="IPR001678">
    <property type="entry name" value="MeTrfase_RsmB-F_NOP2_dom"/>
</dbReference>
<dbReference type="Pfam" id="PF01189">
    <property type="entry name" value="Methyltr_RsmB-F"/>
    <property type="match status" value="1"/>
</dbReference>
<dbReference type="OrthoDB" id="6817893at2759"/>
<evidence type="ECO:0000313" key="10">
    <source>
        <dbReference type="Xenbase" id="XB-GENE-17344723"/>
    </source>
</evidence>
<feature type="domain" description="SAM-dependent MTase RsmB/NOP-type" evidence="7">
    <location>
        <begin position="177"/>
        <end position="490"/>
    </location>
</feature>
<dbReference type="GO" id="GO:0003723">
    <property type="term" value="F:RNA binding"/>
    <property type="evidence" value="ECO:0007669"/>
    <property type="project" value="UniProtKB-UniRule"/>
</dbReference>
<dbReference type="AlphaFoldDB" id="A0A1L8HL15"/>
<dbReference type="Pfam" id="PF21148">
    <property type="entry name" value="NSUN5_fdxn-like"/>
    <property type="match status" value="1"/>
</dbReference>
<dbReference type="AGR" id="Xenbase:XB-GENE-17344723"/>
<organism evidence="8 9">
    <name type="scientific">Xenopus laevis</name>
    <name type="common">African clawed frog</name>
    <dbReference type="NCBI Taxonomy" id="8355"/>
    <lineage>
        <taxon>Eukaryota</taxon>
        <taxon>Metazoa</taxon>
        <taxon>Chordata</taxon>
        <taxon>Craniata</taxon>
        <taxon>Vertebrata</taxon>
        <taxon>Euteleostomi</taxon>
        <taxon>Amphibia</taxon>
        <taxon>Batrachia</taxon>
        <taxon>Anura</taxon>
        <taxon>Pipoidea</taxon>
        <taxon>Pipidae</taxon>
        <taxon>Xenopodinae</taxon>
        <taxon>Xenopus</taxon>
        <taxon>Xenopus</taxon>
    </lineage>
</organism>
<feature type="compositionally biased region" description="Basic residues" evidence="6">
    <location>
        <begin position="518"/>
        <end position="530"/>
    </location>
</feature>
<dbReference type="CTD" id="108706572"/>
<reference evidence="9" key="1">
    <citation type="submission" date="2025-08" db="UniProtKB">
        <authorList>
            <consortium name="RefSeq"/>
        </authorList>
    </citation>
    <scope>IDENTIFICATION</scope>
    <source>
        <strain evidence="9">J_2021</strain>
        <tissue evidence="9">Erythrocytes</tissue>
    </source>
</reference>
<dbReference type="InterPro" id="IPR029063">
    <property type="entry name" value="SAM-dependent_MTases_sf"/>
</dbReference>